<dbReference type="PANTHER" id="PTHR37823:SF1">
    <property type="entry name" value="CYTOCHROME C-553-LIKE"/>
    <property type="match status" value="1"/>
</dbReference>
<dbReference type="InterPro" id="IPR009056">
    <property type="entry name" value="Cyt_c-like_dom"/>
</dbReference>
<dbReference type="GO" id="GO:0009055">
    <property type="term" value="F:electron transfer activity"/>
    <property type="evidence" value="ECO:0007669"/>
    <property type="project" value="InterPro"/>
</dbReference>
<dbReference type="OrthoDB" id="9795893at2"/>
<evidence type="ECO:0000256" key="12">
    <source>
        <dbReference type="PROSITE-ProRule" id="PRU00433"/>
    </source>
</evidence>
<dbReference type="Pfam" id="PF01654">
    <property type="entry name" value="Cyt_bd_oxida_I"/>
    <property type="match status" value="1"/>
</dbReference>
<feature type="domain" description="Cytochrome c" evidence="14">
    <location>
        <begin position="434"/>
        <end position="580"/>
    </location>
</feature>
<feature type="transmembrane region" description="Helical" evidence="13">
    <location>
        <begin position="286"/>
        <end position="304"/>
    </location>
</feature>
<dbReference type="InterPro" id="IPR051811">
    <property type="entry name" value="Cytochrome_c550/c551-like"/>
</dbReference>
<keyword evidence="7 12" id="KW-0479">Metal-binding</keyword>
<feature type="transmembrane region" description="Helical" evidence="13">
    <location>
        <begin position="219"/>
        <end position="236"/>
    </location>
</feature>
<evidence type="ECO:0000256" key="9">
    <source>
        <dbReference type="ARBA" id="ARBA00022989"/>
    </source>
</evidence>
<evidence type="ECO:0000256" key="2">
    <source>
        <dbReference type="ARBA" id="ARBA00009819"/>
    </source>
</evidence>
<dbReference type="EMBL" id="FQXS01000026">
    <property type="protein sequence ID" value="SHI05673.1"/>
    <property type="molecule type" value="Genomic_DNA"/>
</dbReference>
<comment type="subcellular location">
    <subcellularLocation>
        <location evidence="1">Cell membrane</location>
        <topology evidence="1">Multi-pass membrane protein</topology>
    </subcellularLocation>
</comment>
<dbReference type="Gene3D" id="1.10.760.10">
    <property type="entry name" value="Cytochrome c-like domain"/>
    <property type="match status" value="1"/>
</dbReference>
<dbReference type="RefSeq" id="WP_073378116.1">
    <property type="nucleotide sequence ID" value="NZ_FQXS01000026.1"/>
</dbReference>
<evidence type="ECO:0000256" key="8">
    <source>
        <dbReference type="ARBA" id="ARBA00022982"/>
    </source>
</evidence>
<evidence type="ECO:0000256" key="11">
    <source>
        <dbReference type="ARBA" id="ARBA00023136"/>
    </source>
</evidence>
<evidence type="ECO:0000256" key="10">
    <source>
        <dbReference type="ARBA" id="ARBA00023004"/>
    </source>
</evidence>
<evidence type="ECO:0000256" key="5">
    <source>
        <dbReference type="ARBA" id="ARBA00022617"/>
    </source>
</evidence>
<dbReference type="GO" id="GO:0046872">
    <property type="term" value="F:metal ion binding"/>
    <property type="evidence" value="ECO:0007669"/>
    <property type="project" value="UniProtKB-KW"/>
</dbReference>
<evidence type="ECO:0000256" key="7">
    <source>
        <dbReference type="ARBA" id="ARBA00022723"/>
    </source>
</evidence>
<keyword evidence="3" id="KW-0813">Transport</keyword>
<evidence type="ECO:0000256" key="4">
    <source>
        <dbReference type="ARBA" id="ARBA00022475"/>
    </source>
</evidence>
<feature type="transmembrane region" description="Helical" evidence="13">
    <location>
        <begin position="134"/>
        <end position="157"/>
    </location>
</feature>
<evidence type="ECO:0000256" key="13">
    <source>
        <dbReference type="SAM" id="Phobius"/>
    </source>
</evidence>
<feature type="transmembrane region" description="Helical" evidence="13">
    <location>
        <begin position="95"/>
        <end position="122"/>
    </location>
</feature>
<keyword evidence="9 13" id="KW-1133">Transmembrane helix</keyword>
<keyword evidence="16" id="KW-1185">Reference proteome</keyword>
<dbReference type="GO" id="GO:0005886">
    <property type="term" value="C:plasma membrane"/>
    <property type="evidence" value="ECO:0007669"/>
    <property type="project" value="UniProtKB-SubCell"/>
</dbReference>
<dbReference type="PROSITE" id="PS51007">
    <property type="entry name" value="CYTC"/>
    <property type="match status" value="2"/>
</dbReference>
<sequence>MNYPVWYLPEIGGGLLIALIAVLHVFVSHFAVGGGLYLIYAEKKGLREHNDGILAFTKRHARFFLLLTLVFGSITGVGIWFIIALVNPAATSLLIHIFVFGWAVEWVFFLVEIVAAFVYFYMFGKMNPATHLKVGWVYFISAWMSLFLINGIIGFMLTPGSWLENGNFWNGFFNPSFWPSLGLRTFIALMLAGVYGYLTASFCQQREVRLTMTRFSGKWALGALVAALPFAWWYVVVLPEPAQKLVFGTSPTIAAAAQWGAVGAVALLVITLVAGIVRPALNLRSVAALAMVCGLITIGSFEWIREAARRPYAINEVIYSNMIKKEELERITEQGYLQTAVWVEDRQLTDQSRPTAGEELFIQQCYACHTAGGWNNDLKAQTARMSYPAMSSYIKRIHEVRYFMPPFAGTDAEADALAAYLVGSWHGKEEAPAGTENAGEQLFDAQCAACHAPEDLTESLGGLPTGEIVDLLGRLDEISTEMEPFSGSGSEAVALAAFLRVPSGGEEAVAPATPDGEMLFADNCAVCHAPEDVAAVLESWERGAVRAALDDLQAISEEMPPYDGTADEKDALTDYLIDLGRNP</sequence>
<dbReference type="InterPro" id="IPR036909">
    <property type="entry name" value="Cyt_c-like_dom_sf"/>
</dbReference>
<keyword evidence="5 12" id="KW-0349">Heme</keyword>
<dbReference type="AlphaFoldDB" id="A0A1M5Y2F3"/>
<comment type="similarity">
    <text evidence="2">Belongs to the cytochrome ubiquinol oxidase subunit 1 family.</text>
</comment>
<feature type="transmembrane region" description="Helical" evidence="13">
    <location>
        <begin position="256"/>
        <end position="277"/>
    </location>
</feature>
<reference evidence="15 16" key="1">
    <citation type="submission" date="2016-11" db="EMBL/GenBank/DDBJ databases">
        <authorList>
            <person name="Jaros S."/>
            <person name="Januszkiewicz K."/>
            <person name="Wedrychowicz H."/>
        </authorList>
    </citation>
    <scope>NUCLEOTIDE SEQUENCE [LARGE SCALE GENOMIC DNA]</scope>
    <source>
        <strain evidence="15 16">DSM 9705</strain>
    </source>
</reference>
<keyword evidence="10 12" id="KW-0408">Iron</keyword>
<dbReference type="PANTHER" id="PTHR37823">
    <property type="entry name" value="CYTOCHROME C-553-LIKE"/>
    <property type="match status" value="1"/>
</dbReference>
<keyword evidence="6 13" id="KW-0812">Transmembrane</keyword>
<evidence type="ECO:0000256" key="6">
    <source>
        <dbReference type="ARBA" id="ARBA00022692"/>
    </source>
</evidence>
<dbReference type="GO" id="GO:0019646">
    <property type="term" value="P:aerobic electron transport chain"/>
    <property type="evidence" value="ECO:0007669"/>
    <property type="project" value="InterPro"/>
</dbReference>
<evidence type="ECO:0000256" key="1">
    <source>
        <dbReference type="ARBA" id="ARBA00004651"/>
    </source>
</evidence>
<name>A0A1M5Y2F3_9BACT</name>
<dbReference type="SUPFAM" id="SSF46626">
    <property type="entry name" value="Cytochrome c"/>
    <property type="match status" value="2"/>
</dbReference>
<feature type="transmembrane region" description="Helical" evidence="13">
    <location>
        <begin position="61"/>
        <end position="83"/>
    </location>
</feature>
<dbReference type="InterPro" id="IPR002585">
    <property type="entry name" value="Cyt-d_ubiquinol_oxidase_su_1"/>
</dbReference>
<feature type="domain" description="Cytochrome c" evidence="14">
    <location>
        <begin position="352"/>
        <end position="425"/>
    </location>
</feature>
<dbReference type="GO" id="GO:0070069">
    <property type="term" value="C:cytochrome complex"/>
    <property type="evidence" value="ECO:0007669"/>
    <property type="project" value="InterPro"/>
</dbReference>
<evidence type="ECO:0000256" key="3">
    <source>
        <dbReference type="ARBA" id="ARBA00022448"/>
    </source>
</evidence>
<keyword evidence="11 13" id="KW-0472">Membrane</keyword>
<dbReference type="Pfam" id="PF13442">
    <property type="entry name" value="Cytochrome_CBB3"/>
    <property type="match status" value="3"/>
</dbReference>
<dbReference type="Proteomes" id="UP000184139">
    <property type="component" value="Unassembled WGS sequence"/>
</dbReference>
<evidence type="ECO:0000313" key="16">
    <source>
        <dbReference type="Proteomes" id="UP000184139"/>
    </source>
</evidence>
<evidence type="ECO:0000313" key="15">
    <source>
        <dbReference type="EMBL" id="SHI05673.1"/>
    </source>
</evidence>
<protein>
    <submittedName>
        <fullName evidence="15">Cytochrome C oxidase, cbb3-type, subunit III</fullName>
    </submittedName>
</protein>
<evidence type="ECO:0000259" key="14">
    <source>
        <dbReference type="PROSITE" id="PS51007"/>
    </source>
</evidence>
<keyword evidence="8" id="KW-0249">Electron transport</keyword>
<keyword evidence="4" id="KW-1003">Cell membrane</keyword>
<dbReference type="GO" id="GO:0020037">
    <property type="term" value="F:heme binding"/>
    <property type="evidence" value="ECO:0007669"/>
    <property type="project" value="InterPro"/>
</dbReference>
<accession>A0A1M5Y2F3</accession>
<gene>
    <name evidence="15" type="ORF">SAMN02745124_03534</name>
</gene>
<organism evidence="15 16">
    <name type="scientific">Desulfofustis glycolicus DSM 9705</name>
    <dbReference type="NCBI Taxonomy" id="1121409"/>
    <lineage>
        <taxon>Bacteria</taxon>
        <taxon>Pseudomonadati</taxon>
        <taxon>Thermodesulfobacteriota</taxon>
        <taxon>Desulfobulbia</taxon>
        <taxon>Desulfobulbales</taxon>
        <taxon>Desulfocapsaceae</taxon>
        <taxon>Desulfofustis</taxon>
    </lineage>
</organism>
<proteinExistence type="inferred from homology"/>
<feature type="transmembrane region" description="Helical" evidence="13">
    <location>
        <begin position="177"/>
        <end position="198"/>
    </location>
</feature>
<dbReference type="STRING" id="1121409.SAMN02745124_03534"/>
<feature type="transmembrane region" description="Helical" evidence="13">
    <location>
        <begin position="15"/>
        <end position="40"/>
    </location>
</feature>